<comment type="caution">
    <text evidence="1">The sequence shown here is derived from an EMBL/GenBank/DDBJ whole genome shotgun (WGS) entry which is preliminary data.</text>
</comment>
<accession>A0ABQ9Y1V4</accession>
<sequence>MTLPEQTNFQLLDLHSHRQRYPHPSAPLDSHRCHLQKPRLEHQVSPQIQPTPVSVKHHQSLQHSQLRNHHLSTPKIRPFQQSLLRQTRISLRGCHLLPHTPLKTLHHSPPSHIQGSRPRAACTTAKRQPTLLSRRLIHRTKAQLAAIRLVLHDHSQRTLINQHLTCSRIPKSRNPFNSLLVTQAVFPAMDHHP</sequence>
<keyword evidence="2" id="KW-1185">Reference proteome</keyword>
<dbReference type="Proteomes" id="UP001281761">
    <property type="component" value="Unassembled WGS sequence"/>
</dbReference>
<dbReference type="EMBL" id="JARBJD010000044">
    <property type="protein sequence ID" value="KAK2957679.1"/>
    <property type="molecule type" value="Genomic_DNA"/>
</dbReference>
<proteinExistence type="predicted"/>
<gene>
    <name evidence="1" type="ORF">BLNAU_7334</name>
</gene>
<organism evidence="1 2">
    <name type="scientific">Blattamonas nauphoetae</name>
    <dbReference type="NCBI Taxonomy" id="2049346"/>
    <lineage>
        <taxon>Eukaryota</taxon>
        <taxon>Metamonada</taxon>
        <taxon>Preaxostyla</taxon>
        <taxon>Oxymonadida</taxon>
        <taxon>Blattamonas</taxon>
    </lineage>
</organism>
<protein>
    <submittedName>
        <fullName evidence="1">Uncharacterized protein</fullName>
    </submittedName>
</protein>
<name>A0ABQ9Y1V4_9EUKA</name>
<evidence type="ECO:0000313" key="1">
    <source>
        <dbReference type="EMBL" id="KAK2957679.1"/>
    </source>
</evidence>
<reference evidence="1 2" key="1">
    <citation type="journal article" date="2022" name="bioRxiv">
        <title>Genomics of Preaxostyla Flagellates Illuminates Evolutionary Transitions and the Path Towards Mitochondrial Loss.</title>
        <authorList>
            <person name="Novak L.V.F."/>
            <person name="Treitli S.C."/>
            <person name="Pyrih J."/>
            <person name="Halakuc P."/>
            <person name="Pipaliya S.V."/>
            <person name="Vacek V."/>
            <person name="Brzon O."/>
            <person name="Soukal P."/>
            <person name="Eme L."/>
            <person name="Dacks J.B."/>
            <person name="Karnkowska A."/>
            <person name="Elias M."/>
            <person name="Hampl V."/>
        </authorList>
    </citation>
    <scope>NUCLEOTIDE SEQUENCE [LARGE SCALE GENOMIC DNA]</scope>
    <source>
        <strain evidence="1">NAU3</strain>
        <tissue evidence="1">Gut</tissue>
    </source>
</reference>
<evidence type="ECO:0000313" key="2">
    <source>
        <dbReference type="Proteomes" id="UP001281761"/>
    </source>
</evidence>